<sequence length="70" mass="7624">MQSFSSPACRKVLPPRAEGEEASTPVSPPWTRKEGLSVISTSSKALRRRILLKLTASRLALLLSSGMNRT</sequence>
<dbReference type="EMBL" id="JAESDN010000002">
    <property type="protein sequence ID" value="KAG7055803.1"/>
    <property type="molecule type" value="Genomic_DNA"/>
</dbReference>
<evidence type="ECO:0000256" key="1">
    <source>
        <dbReference type="SAM" id="MobiDB-lite"/>
    </source>
</evidence>
<name>A0A9P7REF3_9PEZI</name>
<evidence type="ECO:0000313" key="2">
    <source>
        <dbReference type="EMBL" id="KAG7055803.1"/>
    </source>
</evidence>
<reference evidence="2" key="1">
    <citation type="submission" date="2021-05" db="EMBL/GenBank/DDBJ databases">
        <title>Comparative genomics of three Colletotrichum scovillei strains and genetic complementation revealed genes involved fungal growth and virulence on chili pepper.</title>
        <authorList>
            <person name="Hsieh D.-K."/>
            <person name="Chuang S.-C."/>
            <person name="Chen C.-Y."/>
            <person name="Chao Y.-T."/>
            <person name="Lu M.-Y.J."/>
            <person name="Lee M.-H."/>
            <person name="Shih M.-C."/>
        </authorList>
    </citation>
    <scope>NUCLEOTIDE SEQUENCE</scope>
    <source>
        <strain evidence="2">Coll-153</strain>
    </source>
</reference>
<proteinExistence type="predicted"/>
<dbReference type="AlphaFoldDB" id="A0A9P7REF3"/>
<organism evidence="2 3">
    <name type="scientific">Colletotrichum scovillei</name>
    <dbReference type="NCBI Taxonomy" id="1209932"/>
    <lineage>
        <taxon>Eukaryota</taxon>
        <taxon>Fungi</taxon>
        <taxon>Dikarya</taxon>
        <taxon>Ascomycota</taxon>
        <taxon>Pezizomycotina</taxon>
        <taxon>Sordariomycetes</taxon>
        <taxon>Hypocreomycetidae</taxon>
        <taxon>Glomerellales</taxon>
        <taxon>Glomerellaceae</taxon>
        <taxon>Colletotrichum</taxon>
        <taxon>Colletotrichum acutatum species complex</taxon>
    </lineage>
</organism>
<accession>A0A9P7REF3</accession>
<evidence type="ECO:0000313" key="3">
    <source>
        <dbReference type="Proteomes" id="UP000699042"/>
    </source>
</evidence>
<dbReference type="Proteomes" id="UP000699042">
    <property type="component" value="Unassembled WGS sequence"/>
</dbReference>
<feature type="region of interest" description="Disordered" evidence="1">
    <location>
        <begin position="1"/>
        <end position="33"/>
    </location>
</feature>
<keyword evidence="3" id="KW-1185">Reference proteome</keyword>
<comment type="caution">
    <text evidence="2">The sequence shown here is derived from an EMBL/GenBank/DDBJ whole genome shotgun (WGS) entry which is preliminary data.</text>
</comment>
<protein>
    <submittedName>
        <fullName evidence="2">Uncharacterized protein</fullName>
    </submittedName>
</protein>
<gene>
    <name evidence="2" type="ORF">JMJ77_008254</name>
</gene>